<protein>
    <submittedName>
        <fullName evidence="1">Uncharacterized protein</fullName>
    </submittedName>
</protein>
<dbReference type="EMBL" id="JADNYJ010000053">
    <property type="protein sequence ID" value="KAF8899519.1"/>
    <property type="molecule type" value="Genomic_DNA"/>
</dbReference>
<sequence>MNARRPNTNFFEIPSGRLAHPSLLQQQMQLSFIIVVICDRGRYDYAAQKSGGNTVVVLVNFIRGLVTGLRWL</sequence>
<accession>A0A9P5NLS7</accession>
<organism evidence="1 2">
    <name type="scientific">Gymnopilus junonius</name>
    <name type="common">Spectacular rustgill mushroom</name>
    <name type="synonym">Gymnopilus spectabilis subsp. junonius</name>
    <dbReference type="NCBI Taxonomy" id="109634"/>
    <lineage>
        <taxon>Eukaryota</taxon>
        <taxon>Fungi</taxon>
        <taxon>Dikarya</taxon>
        <taxon>Basidiomycota</taxon>
        <taxon>Agaricomycotina</taxon>
        <taxon>Agaricomycetes</taxon>
        <taxon>Agaricomycetidae</taxon>
        <taxon>Agaricales</taxon>
        <taxon>Agaricineae</taxon>
        <taxon>Hymenogastraceae</taxon>
        <taxon>Gymnopilus</taxon>
    </lineage>
</organism>
<proteinExistence type="predicted"/>
<gene>
    <name evidence="1" type="ORF">CPB84DRAFT_1143805</name>
</gene>
<dbReference type="AlphaFoldDB" id="A0A9P5NLS7"/>
<reference evidence="1" key="1">
    <citation type="submission" date="2020-11" db="EMBL/GenBank/DDBJ databases">
        <authorList>
            <consortium name="DOE Joint Genome Institute"/>
            <person name="Ahrendt S."/>
            <person name="Riley R."/>
            <person name="Andreopoulos W."/>
            <person name="LaButti K."/>
            <person name="Pangilinan J."/>
            <person name="Ruiz-duenas F.J."/>
            <person name="Barrasa J.M."/>
            <person name="Sanchez-Garcia M."/>
            <person name="Camarero S."/>
            <person name="Miyauchi S."/>
            <person name="Serrano A."/>
            <person name="Linde D."/>
            <person name="Babiker R."/>
            <person name="Drula E."/>
            <person name="Ayuso-Fernandez I."/>
            <person name="Pacheco R."/>
            <person name="Padilla G."/>
            <person name="Ferreira P."/>
            <person name="Barriuso J."/>
            <person name="Kellner H."/>
            <person name="Castanera R."/>
            <person name="Alfaro M."/>
            <person name="Ramirez L."/>
            <person name="Pisabarro A.G."/>
            <person name="Kuo A."/>
            <person name="Tritt A."/>
            <person name="Lipzen A."/>
            <person name="He G."/>
            <person name="Yan M."/>
            <person name="Ng V."/>
            <person name="Cullen D."/>
            <person name="Martin F."/>
            <person name="Rosso M.-N."/>
            <person name="Henrissat B."/>
            <person name="Hibbett D."/>
            <person name="Martinez A.T."/>
            <person name="Grigoriev I.V."/>
        </authorList>
    </citation>
    <scope>NUCLEOTIDE SEQUENCE</scope>
    <source>
        <strain evidence="1">AH 44721</strain>
    </source>
</reference>
<evidence type="ECO:0000313" key="1">
    <source>
        <dbReference type="EMBL" id="KAF8899519.1"/>
    </source>
</evidence>
<keyword evidence="2" id="KW-1185">Reference proteome</keyword>
<comment type="caution">
    <text evidence="1">The sequence shown here is derived from an EMBL/GenBank/DDBJ whole genome shotgun (WGS) entry which is preliminary data.</text>
</comment>
<name>A0A9P5NLS7_GYMJU</name>
<evidence type="ECO:0000313" key="2">
    <source>
        <dbReference type="Proteomes" id="UP000724874"/>
    </source>
</evidence>
<dbReference type="Proteomes" id="UP000724874">
    <property type="component" value="Unassembled WGS sequence"/>
</dbReference>